<organism evidence="3 4">
    <name type="scientific">Fusarium piperis</name>
    <dbReference type="NCBI Taxonomy" id="1435070"/>
    <lineage>
        <taxon>Eukaryota</taxon>
        <taxon>Fungi</taxon>
        <taxon>Dikarya</taxon>
        <taxon>Ascomycota</taxon>
        <taxon>Pezizomycotina</taxon>
        <taxon>Sordariomycetes</taxon>
        <taxon>Hypocreomycetidae</taxon>
        <taxon>Hypocreales</taxon>
        <taxon>Nectriaceae</taxon>
        <taxon>Fusarium</taxon>
        <taxon>Fusarium solani species complex</taxon>
    </lineage>
</organism>
<gene>
    <name evidence="3" type="ORF">N0V84_004272</name>
</gene>
<reference evidence="3" key="1">
    <citation type="submission" date="2022-10" db="EMBL/GenBank/DDBJ databases">
        <title>Tapping the CABI collections for fungal endophytes: first genome assemblies for Collariella, Neodidymelliopsis, Ascochyta clinopodiicola, Didymella pomorum, Didymosphaeria variabile, Neocosmospora piperis and Neocucurbitaria cava.</title>
        <authorList>
            <person name="Hill R."/>
        </authorList>
    </citation>
    <scope>NUCLEOTIDE SEQUENCE</scope>
    <source>
        <strain evidence="3">IMI 366586</strain>
    </source>
</reference>
<keyword evidence="1" id="KW-0812">Transmembrane</keyword>
<keyword evidence="1" id="KW-1133">Transmembrane helix</keyword>
<proteinExistence type="predicted"/>
<dbReference type="Proteomes" id="UP001140502">
    <property type="component" value="Unassembled WGS sequence"/>
</dbReference>
<name>A0A9W8WFT8_9HYPO</name>
<dbReference type="AlphaFoldDB" id="A0A9W8WFT8"/>
<keyword evidence="4" id="KW-1185">Reference proteome</keyword>
<feature type="transmembrane region" description="Helical" evidence="1">
    <location>
        <begin position="182"/>
        <end position="204"/>
    </location>
</feature>
<accession>A0A9W8WFT8</accession>
<evidence type="ECO:0000313" key="4">
    <source>
        <dbReference type="Proteomes" id="UP001140502"/>
    </source>
</evidence>
<keyword evidence="1" id="KW-0472">Membrane</keyword>
<evidence type="ECO:0000256" key="2">
    <source>
        <dbReference type="SAM" id="SignalP"/>
    </source>
</evidence>
<evidence type="ECO:0008006" key="5">
    <source>
        <dbReference type="Google" id="ProtNLM"/>
    </source>
</evidence>
<feature type="signal peptide" evidence="2">
    <location>
        <begin position="1"/>
        <end position="18"/>
    </location>
</feature>
<comment type="caution">
    <text evidence="3">The sequence shown here is derived from an EMBL/GenBank/DDBJ whole genome shotgun (WGS) entry which is preliminary data.</text>
</comment>
<dbReference type="EMBL" id="JAPEUR010000069">
    <property type="protein sequence ID" value="KAJ4323532.1"/>
    <property type="molecule type" value="Genomic_DNA"/>
</dbReference>
<feature type="chain" id="PRO_5040855032" description="Infection structure specific protein" evidence="2">
    <location>
        <begin position="19"/>
        <end position="206"/>
    </location>
</feature>
<evidence type="ECO:0000313" key="3">
    <source>
        <dbReference type="EMBL" id="KAJ4323532.1"/>
    </source>
</evidence>
<sequence length="206" mass="21492">MQAKNLAILAAVAATAAAEQVQHVDVIHIVETLHVTNAQILHVTPNKRSLDALFRRAGAAECRSSALSLLRSLPTPDPDLESWALTAPSATDPCTLVAPSSLSDALVEYMTELAEWAIEKDADAKEIVSECNLQRDGVLESCSTPGTIFFTSANQTKTVPLEPIIASIEATAEPSSDKNNAAAARGAGLAAVFAVAMGVAGFLVSL</sequence>
<protein>
    <recommendedName>
        <fullName evidence="5">Infection structure specific protein</fullName>
    </recommendedName>
</protein>
<evidence type="ECO:0000256" key="1">
    <source>
        <dbReference type="SAM" id="Phobius"/>
    </source>
</evidence>
<dbReference type="OrthoDB" id="4960012at2759"/>
<keyword evidence="2" id="KW-0732">Signal</keyword>